<gene>
    <name evidence="2" type="ORF">FBZ88_11998</name>
</gene>
<dbReference type="InterPro" id="IPR010359">
    <property type="entry name" value="IrrE_HExxH"/>
</dbReference>
<name>A0A560FHP6_9PROT</name>
<keyword evidence="3" id="KW-1185">Reference proteome</keyword>
<evidence type="ECO:0000259" key="1">
    <source>
        <dbReference type="Pfam" id="PF06114"/>
    </source>
</evidence>
<feature type="domain" description="IrrE N-terminal-like" evidence="1">
    <location>
        <begin position="63"/>
        <end position="170"/>
    </location>
</feature>
<dbReference type="Pfam" id="PF06114">
    <property type="entry name" value="Peptidase_M78"/>
    <property type="match status" value="1"/>
</dbReference>
<protein>
    <submittedName>
        <fullName evidence="2">Zn-dependent peptidase ImmA (M78 family)</fullName>
    </submittedName>
</protein>
<proteinExistence type="predicted"/>
<sequence length="290" mass="32740">MNEDLLMDLADCGSPEKIIAAILKHHPNLPKPVPIEVLARAVGIIDFKDLEAEGFEGALTTDAEKRKGIILTKKGAREERRRFTVAHELGHFLIPTHKGNRQCTAADLRESRSNNDQRRQEAEANRFAAGILMPRPWFVRDMNSLGDADVIHAQKLASDYRTSLEATVNRYIELTDDVCAFVFSKDNNIRYVRRTNTFPRLAIKQGDPLPTLCTSRVAPAMPLRVATDWAEVDGSVWLETEWGKRPSPILEQSMRQAGGFQVTLLFLAADEEEEEDGDLSEKWDARFRGR</sequence>
<dbReference type="InterPro" id="IPR052345">
    <property type="entry name" value="Rad_response_metalloprotease"/>
</dbReference>
<dbReference type="Gene3D" id="1.10.10.2910">
    <property type="match status" value="1"/>
</dbReference>
<reference evidence="2 3" key="1">
    <citation type="submission" date="2019-06" db="EMBL/GenBank/DDBJ databases">
        <title>Genomic Encyclopedia of Type Strains, Phase IV (KMG-V): Genome sequencing to study the core and pangenomes of soil and plant-associated prokaryotes.</title>
        <authorList>
            <person name="Whitman W."/>
        </authorList>
    </citation>
    <scope>NUCLEOTIDE SEQUENCE [LARGE SCALE GENOMIC DNA]</scope>
    <source>
        <strain evidence="2 3">BR 11865</strain>
    </source>
</reference>
<dbReference type="RefSeq" id="WP_145619472.1">
    <property type="nucleotide sequence ID" value="NZ_VITO01000019.1"/>
</dbReference>
<accession>A0A560FHP6</accession>
<evidence type="ECO:0000313" key="3">
    <source>
        <dbReference type="Proteomes" id="UP000316545"/>
    </source>
</evidence>
<organism evidence="2 3">
    <name type="scientific">Nitrospirillum amazonense</name>
    <dbReference type="NCBI Taxonomy" id="28077"/>
    <lineage>
        <taxon>Bacteria</taxon>
        <taxon>Pseudomonadati</taxon>
        <taxon>Pseudomonadota</taxon>
        <taxon>Alphaproteobacteria</taxon>
        <taxon>Rhodospirillales</taxon>
        <taxon>Azospirillaceae</taxon>
        <taxon>Nitrospirillum</taxon>
    </lineage>
</organism>
<evidence type="ECO:0000313" key="2">
    <source>
        <dbReference type="EMBL" id="TWB21124.1"/>
    </source>
</evidence>
<dbReference type="PANTHER" id="PTHR43236">
    <property type="entry name" value="ANTITOXIN HIGA1"/>
    <property type="match status" value="1"/>
</dbReference>
<dbReference type="AlphaFoldDB" id="A0A560FHP6"/>
<comment type="caution">
    <text evidence="2">The sequence shown here is derived from an EMBL/GenBank/DDBJ whole genome shotgun (WGS) entry which is preliminary data.</text>
</comment>
<dbReference type="Proteomes" id="UP000316545">
    <property type="component" value="Unassembled WGS sequence"/>
</dbReference>
<dbReference type="EMBL" id="VITO01000019">
    <property type="protein sequence ID" value="TWB21124.1"/>
    <property type="molecule type" value="Genomic_DNA"/>
</dbReference>
<dbReference type="PANTHER" id="PTHR43236:SF2">
    <property type="entry name" value="BLL0069 PROTEIN"/>
    <property type="match status" value="1"/>
</dbReference>